<dbReference type="Proteomes" id="UP001562357">
    <property type="component" value="Unassembled WGS sequence"/>
</dbReference>
<organism evidence="4 5">
    <name type="scientific">Epichloe bromicola</name>
    <dbReference type="NCBI Taxonomy" id="79588"/>
    <lineage>
        <taxon>Eukaryota</taxon>
        <taxon>Fungi</taxon>
        <taxon>Dikarya</taxon>
        <taxon>Ascomycota</taxon>
        <taxon>Pezizomycotina</taxon>
        <taxon>Sordariomycetes</taxon>
        <taxon>Hypocreomycetidae</taxon>
        <taxon>Hypocreales</taxon>
        <taxon>Clavicipitaceae</taxon>
        <taxon>Epichloe</taxon>
    </lineage>
</organism>
<keyword evidence="2" id="KW-0012">Acyltransferase</keyword>
<dbReference type="SUPFAM" id="SSF55729">
    <property type="entry name" value="Acyl-CoA N-acyltransferases (Nat)"/>
    <property type="match status" value="1"/>
</dbReference>
<evidence type="ECO:0000256" key="1">
    <source>
        <dbReference type="ARBA" id="ARBA00022679"/>
    </source>
</evidence>
<gene>
    <name evidence="4" type="primary">g4961</name>
    <name evidence="4" type="ORF">EsDP_00004961</name>
</gene>
<dbReference type="CDD" id="cd04301">
    <property type="entry name" value="NAT_SF"/>
    <property type="match status" value="1"/>
</dbReference>
<dbReference type="InterPro" id="IPR050832">
    <property type="entry name" value="Bact_Acetyltransf"/>
</dbReference>
<comment type="caution">
    <text evidence="4">The sequence shown here is derived from an EMBL/GenBank/DDBJ whole genome shotgun (WGS) entry which is preliminary data.</text>
</comment>
<reference evidence="5" key="1">
    <citation type="submission" date="2024-06" db="EMBL/GenBank/DDBJ databases">
        <title>Draft Genome Sequences of Epichloe bromicola Strains Isolated from Elymus ciliaris.</title>
        <authorList>
            <consortium name="Epichloe bromicola genome sequencing consortium"/>
            <person name="Miura A."/>
            <person name="Imano S."/>
            <person name="Ashida A."/>
            <person name="Sato I."/>
            <person name="Chiba S."/>
            <person name="Tanaka A."/>
            <person name="Camagna M."/>
            <person name="Takemoto D."/>
        </authorList>
    </citation>
    <scope>NUCLEOTIDE SEQUENCE [LARGE SCALE GENOMIC DNA]</scope>
    <source>
        <strain evidence="5">DP</strain>
    </source>
</reference>
<dbReference type="EMBL" id="BAAFGZ010000211">
    <property type="protein sequence ID" value="GAB0136667.1"/>
    <property type="molecule type" value="Genomic_DNA"/>
</dbReference>
<dbReference type="InterPro" id="IPR000182">
    <property type="entry name" value="GNAT_dom"/>
</dbReference>
<sequence length="205" mass="22265">MEQPPTEPPLLTYRRAVPADAKAVQALVKSAYRGVSSRAGWTTEADLVEDDRIDEAGVAAKIKGPGIVLVAHDASGALAGCCEMQGKPGGVGYFGLFAVDPARQAGGFGRGILAEAERAARDELGARTVEMSVIWTRRELIEWYVRRGYAVTERTAPFPYGHLVNGRATRDDLYFVVLEKKLWPRPAGDSVQLPFTTENLYKGAD</sequence>
<feature type="domain" description="N-acetyltransferase" evidence="3">
    <location>
        <begin position="11"/>
        <end position="183"/>
    </location>
</feature>
<dbReference type="Pfam" id="PF13508">
    <property type="entry name" value="Acetyltransf_7"/>
    <property type="match status" value="1"/>
</dbReference>
<evidence type="ECO:0000313" key="4">
    <source>
        <dbReference type="EMBL" id="GAB0136667.1"/>
    </source>
</evidence>
<proteinExistence type="predicted"/>
<name>A0ABQ0CT85_9HYPO</name>
<dbReference type="PANTHER" id="PTHR43877">
    <property type="entry name" value="AMINOALKYLPHOSPHONATE N-ACETYLTRANSFERASE-RELATED-RELATED"/>
    <property type="match status" value="1"/>
</dbReference>
<keyword evidence="1" id="KW-0808">Transferase</keyword>
<dbReference type="PROSITE" id="PS51186">
    <property type="entry name" value="GNAT"/>
    <property type="match status" value="1"/>
</dbReference>
<dbReference type="InterPro" id="IPR016181">
    <property type="entry name" value="Acyl_CoA_acyltransferase"/>
</dbReference>
<protein>
    <recommendedName>
        <fullName evidence="3">N-acetyltransferase domain-containing protein</fullName>
    </recommendedName>
</protein>
<evidence type="ECO:0000256" key="2">
    <source>
        <dbReference type="ARBA" id="ARBA00023315"/>
    </source>
</evidence>
<evidence type="ECO:0000313" key="5">
    <source>
        <dbReference type="Proteomes" id="UP001562357"/>
    </source>
</evidence>
<keyword evidence="5" id="KW-1185">Reference proteome</keyword>
<evidence type="ECO:0000259" key="3">
    <source>
        <dbReference type="PROSITE" id="PS51186"/>
    </source>
</evidence>
<dbReference type="PANTHER" id="PTHR43877:SF2">
    <property type="entry name" value="AMINOALKYLPHOSPHONATE N-ACETYLTRANSFERASE-RELATED"/>
    <property type="match status" value="1"/>
</dbReference>
<accession>A0ABQ0CT85</accession>
<dbReference type="Gene3D" id="3.40.630.30">
    <property type="match status" value="1"/>
</dbReference>